<dbReference type="InterPro" id="IPR011765">
    <property type="entry name" value="Pept_M16_N"/>
</dbReference>
<evidence type="ECO:0000313" key="10">
    <source>
        <dbReference type="Proteomes" id="UP000613740"/>
    </source>
</evidence>
<dbReference type="FunFam" id="3.30.830.10:FF:000021">
    <property type="entry name" value="Cytochrome b-c1 complex subunit 2"/>
    <property type="match status" value="1"/>
</dbReference>
<dbReference type="EMBL" id="JAEHOD010000005">
    <property type="protein sequence ID" value="KAG2452507.1"/>
    <property type="molecule type" value="Genomic_DNA"/>
</dbReference>
<dbReference type="Gene3D" id="3.30.830.10">
    <property type="entry name" value="Metalloenzyme, LuxS/M16 peptidase-like"/>
    <property type="match status" value="2"/>
</dbReference>
<evidence type="ECO:0000259" key="8">
    <source>
        <dbReference type="Pfam" id="PF05193"/>
    </source>
</evidence>
<dbReference type="InterPro" id="IPR011249">
    <property type="entry name" value="Metalloenz_LuxS/M16"/>
</dbReference>
<proteinExistence type="inferred from homology"/>
<feature type="region of interest" description="Disordered" evidence="6">
    <location>
        <begin position="53"/>
        <end position="77"/>
    </location>
</feature>
<evidence type="ECO:0000259" key="7">
    <source>
        <dbReference type="Pfam" id="PF00675"/>
    </source>
</evidence>
<reference evidence="9" key="1">
    <citation type="journal article" date="2020" name="bioRxiv">
        <title>Comparative genomics of Chlamydomonas.</title>
        <authorList>
            <person name="Craig R.J."/>
            <person name="Hasan A.R."/>
            <person name="Ness R.W."/>
            <person name="Keightley P.D."/>
        </authorList>
    </citation>
    <scope>NUCLEOTIDE SEQUENCE</scope>
    <source>
        <strain evidence="9">CCAP 11/173</strain>
    </source>
</reference>
<protein>
    <submittedName>
        <fullName evidence="9">Uncharacterized protein</fullName>
    </submittedName>
</protein>
<evidence type="ECO:0000256" key="6">
    <source>
        <dbReference type="SAM" id="MobiDB-lite"/>
    </source>
</evidence>
<comment type="similarity">
    <text evidence="3">Belongs to the peptidase M16 family.</text>
</comment>
<dbReference type="GO" id="GO:0016020">
    <property type="term" value="C:membrane"/>
    <property type="evidence" value="ECO:0007669"/>
    <property type="project" value="UniProtKB-ARBA"/>
</dbReference>
<dbReference type="PANTHER" id="PTHR11851">
    <property type="entry name" value="METALLOPROTEASE"/>
    <property type="match status" value="1"/>
</dbReference>
<evidence type="ECO:0000256" key="5">
    <source>
        <dbReference type="ARBA" id="ARBA00023128"/>
    </source>
</evidence>
<dbReference type="Proteomes" id="UP000613740">
    <property type="component" value="Unassembled WGS sequence"/>
</dbReference>
<dbReference type="Pfam" id="PF05193">
    <property type="entry name" value="Peptidase_M16_C"/>
    <property type="match status" value="1"/>
</dbReference>
<evidence type="ECO:0000256" key="1">
    <source>
        <dbReference type="ARBA" id="ARBA00002123"/>
    </source>
</evidence>
<dbReference type="OrthoDB" id="10251424at2759"/>
<dbReference type="InterPro" id="IPR007863">
    <property type="entry name" value="Peptidase_M16_C"/>
</dbReference>
<dbReference type="InterPro" id="IPR050361">
    <property type="entry name" value="MPP/UQCRC_Complex"/>
</dbReference>
<gene>
    <name evidence="9" type="ORF">HYH02_002746</name>
</gene>
<comment type="subcellular location">
    <subcellularLocation>
        <location evidence="2">Mitochondrion</location>
    </subcellularLocation>
</comment>
<sequence length="485" mass="49262">MLGSGSASQLPAMVRSIATSAAASTAAPVLAAKSGGLLASVFGMGGGRVETPLSEKLPAVTEPPRTSTPATKPTVQTSSLSSGVKVASIDSVSPISSLVLFVEGGAAAETPATAGASKVLEVAAFKATANRSTFRLTRELEKIGATSFARAGRDHVAFGVDATRLNQLEALEILADAVVNARYTYWEVRDSLDTVKEQLAAALRNPLTAVNEVLHRAAFEGGLGHSLVVDPSVVDGFSNETLKEYVASIMAPSRVVLAASGVDHAELTALATPLLNIHGNAHAAPPSRYVGGAMNIIAPASPLTYVGLAFEAKGGAGDIKSSAAASVVKALLDEARPTMPYQRKEHEVFTSVNPFGFSYKGTGLVGVVASGAPGKAGKVVDALTAKVQSLAKGVTDVQLATAKSMALGELRAATATAPGLAAAVGSSVLATGKYSANETAAAVSSLTAAEVTSYVNAMIKTAPTFVTYGNLSSLPRVDSIAKRFA</sequence>
<dbReference type="PANTHER" id="PTHR11851:SF49">
    <property type="entry name" value="MITOCHONDRIAL-PROCESSING PEPTIDASE SUBUNIT ALPHA"/>
    <property type="match status" value="1"/>
</dbReference>
<dbReference type="GO" id="GO:0046872">
    <property type="term" value="F:metal ion binding"/>
    <property type="evidence" value="ECO:0007669"/>
    <property type="project" value="InterPro"/>
</dbReference>
<feature type="compositionally biased region" description="Polar residues" evidence="6">
    <location>
        <begin position="64"/>
        <end position="77"/>
    </location>
</feature>
<comment type="caution">
    <text evidence="9">The sequence shown here is derived from an EMBL/GenBank/DDBJ whole genome shotgun (WGS) entry which is preliminary data.</text>
</comment>
<dbReference type="SUPFAM" id="SSF63411">
    <property type="entry name" value="LuxS/MPP-like metallohydrolase"/>
    <property type="match status" value="2"/>
</dbReference>
<keyword evidence="10" id="KW-1185">Reference proteome</keyword>
<accession>A0A835WS87</accession>
<keyword evidence="5" id="KW-0496">Mitochondrion</keyword>
<dbReference type="AlphaFoldDB" id="A0A835WS87"/>
<evidence type="ECO:0000256" key="2">
    <source>
        <dbReference type="ARBA" id="ARBA00004173"/>
    </source>
</evidence>
<organism evidence="9 10">
    <name type="scientific">Chlamydomonas schloesseri</name>
    <dbReference type="NCBI Taxonomy" id="2026947"/>
    <lineage>
        <taxon>Eukaryota</taxon>
        <taxon>Viridiplantae</taxon>
        <taxon>Chlorophyta</taxon>
        <taxon>core chlorophytes</taxon>
        <taxon>Chlorophyceae</taxon>
        <taxon>CS clade</taxon>
        <taxon>Chlamydomonadales</taxon>
        <taxon>Chlamydomonadaceae</taxon>
        <taxon>Chlamydomonas</taxon>
    </lineage>
</organism>
<feature type="domain" description="Peptidase M16 C-terminal" evidence="8">
    <location>
        <begin position="237"/>
        <end position="404"/>
    </location>
</feature>
<keyword evidence="4" id="KW-0809">Transit peptide</keyword>
<name>A0A835WS87_9CHLO</name>
<evidence type="ECO:0000256" key="3">
    <source>
        <dbReference type="ARBA" id="ARBA00007261"/>
    </source>
</evidence>
<dbReference type="GO" id="GO:0005739">
    <property type="term" value="C:mitochondrion"/>
    <property type="evidence" value="ECO:0007669"/>
    <property type="project" value="UniProtKB-SubCell"/>
</dbReference>
<feature type="domain" description="Peptidase M16 N-terminal" evidence="7">
    <location>
        <begin position="85"/>
        <end position="227"/>
    </location>
</feature>
<dbReference type="Pfam" id="PF00675">
    <property type="entry name" value="Peptidase_M16"/>
    <property type="match status" value="1"/>
</dbReference>
<evidence type="ECO:0000313" key="9">
    <source>
        <dbReference type="EMBL" id="KAG2452507.1"/>
    </source>
</evidence>
<comment type="function">
    <text evidence="1">Substrate recognition and binding subunit of the essential mitochondrial processing protease (MPP), which cleaves the mitochondrial sequence off newly imported precursors proteins.</text>
</comment>
<evidence type="ECO:0000256" key="4">
    <source>
        <dbReference type="ARBA" id="ARBA00022946"/>
    </source>
</evidence>